<organism evidence="5 6">
    <name type="scientific">Shewanella gaetbuli</name>
    <dbReference type="NCBI Taxonomy" id="220752"/>
    <lineage>
        <taxon>Bacteria</taxon>
        <taxon>Pseudomonadati</taxon>
        <taxon>Pseudomonadota</taxon>
        <taxon>Gammaproteobacteria</taxon>
        <taxon>Alteromonadales</taxon>
        <taxon>Shewanellaceae</taxon>
        <taxon>Shewanella</taxon>
    </lineage>
</organism>
<dbReference type="EMBL" id="JAKIKP010000011">
    <property type="protein sequence ID" value="MCL1143753.1"/>
    <property type="molecule type" value="Genomic_DNA"/>
</dbReference>
<evidence type="ECO:0000259" key="4">
    <source>
        <dbReference type="Pfam" id="PF09084"/>
    </source>
</evidence>
<dbReference type="Proteomes" id="UP001139333">
    <property type="component" value="Unassembled WGS sequence"/>
</dbReference>
<sequence length="329" mass="37100">MKLPAILLVISVTIIIACQPNIDTPVEASSQPLIKIAVSKTPLSAPFFVAEQQGFFNRNGLNIDLVLEEGGVKCFEELIEGNVDFATTSETVIMFNSFYHDNLSVLASFVESDNDVKLLTLSPEKFQHISQIEGAKVGIVKGSASEFFFDSLLMLYHQTNIQIEKVYLAPNQLVPAIINAEVDIISVWEPFAYYLQQQQLNTAPIMNTKGLYNLSFNLLGLKQSEFNASQKQRILHALRDAENFIITHPEQAQAITSKALNMKRKQLSYLWQDYSFRLSLGNAFVSSIQLQTQWAIDKNLVPKDNRIDIRTIIDKQLFESAMAQYQGRD</sequence>
<proteinExistence type="inferred from homology"/>
<dbReference type="PROSITE" id="PS51257">
    <property type="entry name" value="PROKAR_LIPOPROTEIN"/>
    <property type="match status" value="1"/>
</dbReference>
<dbReference type="GO" id="GO:0042918">
    <property type="term" value="P:alkanesulfonate transmembrane transport"/>
    <property type="evidence" value="ECO:0007669"/>
    <property type="project" value="TreeGrafter"/>
</dbReference>
<dbReference type="Gene3D" id="3.40.190.10">
    <property type="entry name" value="Periplasmic binding protein-like II"/>
    <property type="match status" value="3"/>
</dbReference>
<accession>A0A9X1ZL65</accession>
<dbReference type="GO" id="GO:0042597">
    <property type="term" value="C:periplasmic space"/>
    <property type="evidence" value="ECO:0007669"/>
    <property type="project" value="UniProtKB-SubCell"/>
</dbReference>
<dbReference type="InterPro" id="IPR015168">
    <property type="entry name" value="SsuA/THI5"/>
</dbReference>
<keyword evidence="6" id="KW-1185">Reference proteome</keyword>
<gene>
    <name evidence="5" type="ORF">L2672_13805</name>
</gene>
<name>A0A9X1ZL65_9GAMM</name>
<dbReference type="SUPFAM" id="SSF53850">
    <property type="entry name" value="Periplasmic binding protein-like II"/>
    <property type="match status" value="1"/>
</dbReference>
<comment type="similarity">
    <text evidence="2">Belongs to the bacterial solute-binding protein SsuA/TauA family.</text>
</comment>
<keyword evidence="3" id="KW-0732">Signal</keyword>
<evidence type="ECO:0000313" key="5">
    <source>
        <dbReference type="EMBL" id="MCL1143753.1"/>
    </source>
</evidence>
<evidence type="ECO:0000313" key="6">
    <source>
        <dbReference type="Proteomes" id="UP001139333"/>
    </source>
</evidence>
<dbReference type="AlphaFoldDB" id="A0A9X1ZL65"/>
<reference evidence="5" key="1">
    <citation type="submission" date="2022-01" db="EMBL/GenBank/DDBJ databases">
        <title>Whole genome-based taxonomy of the Shewanellaceae.</title>
        <authorList>
            <person name="Martin-Rodriguez A.J."/>
        </authorList>
    </citation>
    <scope>NUCLEOTIDE SEQUENCE</scope>
    <source>
        <strain evidence="5">DSM 16422</strain>
    </source>
</reference>
<dbReference type="PANTHER" id="PTHR30024:SF47">
    <property type="entry name" value="TAURINE-BINDING PERIPLASMIC PROTEIN"/>
    <property type="match status" value="1"/>
</dbReference>
<evidence type="ECO:0000256" key="3">
    <source>
        <dbReference type="ARBA" id="ARBA00022729"/>
    </source>
</evidence>
<protein>
    <submittedName>
        <fullName evidence="5">ABC transporter substrate-binding protein</fullName>
    </submittedName>
</protein>
<dbReference type="PANTHER" id="PTHR30024">
    <property type="entry name" value="ALIPHATIC SULFONATES-BINDING PROTEIN-RELATED"/>
    <property type="match status" value="1"/>
</dbReference>
<evidence type="ECO:0000256" key="1">
    <source>
        <dbReference type="ARBA" id="ARBA00004418"/>
    </source>
</evidence>
<evidence type="ECO:0000256" key="2">
    <source>
        <dbReference type="ARBA" id="ARBA00010742"/>
    </source>
</evidence>
<feature type="domain" description="SsuA/THI5-like" evidence="4">
    <location>
        <begin position="44"/>
        <end position="252"/>
    </location>
</feature>
<dbReference type="Pfam" id="PF09084">
    <property type="entry name" value="NMT1"/>
    <property type="match status" value="1"/>
</dbReference>
<comment type="subcellular location">
    <subcellularLocation>
        <location evidence="1">Periplasm</location>
    </subcellularLocation>
</comment>
<dbReference type="RefSeq" id="WP_248996422.1">
    <property type="nucleotide sequence ID" value="NZ_JAKIKP010000011.1"/>
</dbReference>
<comment type="caution">
    <text evidence="5">The sequence shown here is derived from an EMBL/GenBank/DDBJ whole genome shotgun (WGS) entry which is preliminary data.</text>
</comment>